<dbReference type="EMBL" id="CM010722">
    <property type="protein sequence ID" value="RZC75231.1"/>
    <property type="molecule type" value="Genomic_DNA"/>
</dbReference>
<reference evidence="1 2" key="1">
    <citation type="journal article" date="2018" name="Science">
        <title>The opium poppy genome and morphinan production.</title>
        <authorList>
            <person name="Guo L."/>
            <person name="Winzer T."/>
            <person name="Yang X."/>
            <person name="Li Y."/>
            <person name="Ning Z."/>
            <person name="He Z."/>
            <person name="Teodor R."/>
            <person name="Lu Y."/>
            <person name="Bowser T.A."/>
            <person name="Graham I.A."/>
            <person name="Ye K."/>
        </authorList>
    </citation>
    <scope>NUCLEOTIDE SEQUENCE [LARGE SCALE GENOMIC DNA]</scope>
    <source>
        <strain evidence="2">cv. HN1</strain>
        <tissue evidence="1">Leaves</tissue>
    </source>
</reference>
<keyword evidence="2" id="KW-1185">Reference proteome</keyword>
<evidence type="ECO:0000313" key="1">
    <source>
        <dbReference type="EMBL" id="RZC75231.1"/>
    </source>
</evidence>
<dbReference type="AlphaFoldDB" id="A0A4Y7KSY6"/>
<name>A0A4Y7KSY6_PAPSO</name>
<dbReference type="Gramene" id="RZC75231">
    <property type="protein sequence ID" value="RZC75231"/>
    <property type="gene ID" value="C5167_050713"/>
</dbReference>
<dbReference type="Proteomes" id="UP000316621">
    <property type="component" value="Chromosome 8"/>
</dbReference>
<proteinExistence type="predicted"/>
<accession>A0A4Y7KSY6</accession>
<organism evidence="1 2">
    <name type="scientific">Papaver somniferum</name>
    <name type="common">Opium poppy</name>
    <dbReference type="NCBI Taxonomy" id="3469"/>
    <lineage>
        <taxon>Eukaryota</taxon>
        <taxon>Viridiplantae</taxon>
        <taxon>Streptophyta</taxon>
        <taxon>Embryophyta</taxon>
        <taxon>Tracheophyta</taxon>
        <taxon>Spermatophyta</taxon>
        <taxon>Magnoliopsida</taxon>
        <taxon>Ranunculales</taxon>
        <taxon>Papaveraceae</taxon>
        <taxon>Papaveroideae</taxon>
        <taxon>Papaver</taxon>
    </lineage>
</organism>
<protein>
    <submittedName>
        <fullName evidence="1">Uncharacterized protein</fullName>
    </submittedName>
</protein>
<gene>
    <name evidence="1" type="ORF">C5167_050713</name>
</gene>
<evidence type="ECO:0000313" key="2">
    <source>
        <dbReference type="Proteomes" id="UP000316621"/>
    </source>
</evidence>
<sequence>MVRVTRLIARVGWNFLWCHLLIKKTLFSQRKVPWECGNSEVTADRIAAVWKDFAGVTFLSIRVNNGALQHVHDLYLELGKKYRQNYYHMAIQ</sequence>